<dbReference type="AlphaFoldDB" id="A0A6A5WDX7"/>
<accession>A0A6A5WDX7</accession>
<dbReference type="EMBL" id="ML977599">
    <property type="protein sequence ID" value="KAF1998999.1"/>
    <property type="molecule type" value="Genomic_DNA"/>
</dbReference>
<proteinExistence type="predicted"/>
<dbReference type="Proteomes" id="UP000799779">
    <property type="component" value="Unassembled WGS sequence"/>
</dbReference>
<evidence type="ECO:0000313" key="1">
    <source>
        <dbReference type="EMBL" id="KAF1998999.1"/>
    </source>
</evidence>
<name>A0A6A5WDX7_9PLEO</name>
<evidence type="ECO:0000313" key="2">
    <source>
        <dbReference type="Proteomes" id="UP000799779"/>
    </source>
</evidence>
<organism evidence="1 2">
    <name type="scientific">Amniculicola lignicola CBS 123094</name>
    <dbReference type="NCBI Taxonomy" id="1392246"/>
    <lineage>
        <taxon>Eukaryota</taxon>
        <taxon>Fungi</taxon>
        <taxon>Dikarya</taxon>
        <taxon>Ascomycota</taxon>
        <taxon>Pezizomycotina</taxon>
        <taxon>Dothideomycetes</taxon>
        <taxon>Pleosporomycetidae</taxon>
        <taxon>Pleosporales</taxon>
        <taxon>Amniculicolaceae</taxon>
        <taxon>Amniculicola</taxon>
    </lineage>
</organism>
<dbReference type="OrthoDB" id="10250130at2759"/>
<gene>
    <name evidence="1" type="ORF">P154DRAFT_577388</name>
</gene>
<protein>
    <submittedName>
        <fullName evidence="1">Uncharacterized protein</fullName>
    </submittedName>
</protein>
<sequence length="104" mass="11398">MWTVQLPFSEMEPKPLFKLSEAIKPAKMKDAIRSAVGVESGQHLGGEVVLHPPSDLQIPEGKLHPELRGWFGCDVMQDGKSVCFWGGVNAKGEQVGDGWAVRLE</sequence>
<reference evidence="1" key="1">
    <citation type="journal article" date="2020" name="Stud. Mycol.">
        <title>101 Dothideomycetes genomes: a test case for predicting lifestyles and emergence of pathogens.</title>
        <authorList>
            <person name="Haridas S."/>
            <person name="Albert R."/>
            <person name="Binder M."/>
            <person name="Bloem J."/>
            <person name="Labutti K."/>
            <person name="Salamov A."/>
            <person name="Andreopoulos B."/>
            <person name="Baker S."/>
            <person name="Barry K."/>
            <person name="Bills G."/>
            <person name="Bluhm B."/>
            <person name="Cannon C."/>
            <person name="Castanera R."/>
            <person name="Culley D."/>
            <person name="Daum C."/>
            <person name="Ezra D."/>
            <person name="Gonzalez J."/>
            <person name="Henrissat B."/>
            <person name="Kuo A."/>
            <person name="Liang C."/>
            <person name="Lipzen A."/>
            <person name="Lutzoni F."/>
            <person name="Magnuson J."/>
            <person name="Mondo S."/>
            <person name="Nolan M."/>
            <person name="Ohm R."/>
            <person name="Pangilinan J."/>
            <person name="Park H.-J."/>
            <person name="Ramirez L."/>
            <person name="Alfaro M."/>
            <person name="Sun H."/>
            <person name="Tritt A."/>
            <person name="Yoshinaga Y."/>
            <person name="Zwiers L.-H."/>
            <person name="Turgeon B."/>
            <person name="Goodwin S."/>
            <person name="Spatafora J."/>
            <person name="Crous P."/>
            <person name="Grigoriev I."/>
        </authorList>
    </citation>
    <scope>NUCLEOTIDE SEQUENCE</scope>
    <source>
        <strain evidence="1">CBS 123094</strain>
    </source>
</reference>
<keyword evidence="2" id="KW-1185">Reference proteome</keyword>